<dbReference type="AlphaFoldDB" id="A0A2W1J901"/>
<dbReference type="EMBL" id="PQWO01000028">
    <property type="protein sequence ID" value="PZD70779.1"/>
    <property type="molecule type" value="Genomic_DNA"/>
</dbReference>
<evidence type="ECO:0000313" key="3">
    <source>
        <dbReference type="Proteomes" id="UP000248857"/>
    </source>
</evidence>
<evidence type="ECO:0000256" key="1">
    <source>
        <dbReference type="SAM" id="MobiDB-lite"/>
    </source>
</evidence>
<proteinExistence type="predicted"/>
<keyword evidence="3" id="KW-1185">Reference proteome</keyword>
<reference evidence="2 3" key="1">
    <citation type="journal article" date="2018" name="Sci. Rep.">
        <title>A novel species of the marine cyanobacterium Acaryochloris with a unique pigment content and lifestyle.</title>
        <authorList>
            <person name="Partensky F."/>
            <person name="Six C."/>
            <person name="Ratin M."/>
            <person name="Garczarek L."/>
            <person name="Vaulot D."/>
            <person name="Probert I."/>
            <person name="Calteau A."/>
            <person name="Gourvil P."/>
            <person name="Marie D."/>
            <person name="Grebert T."/>
            <person name="Bouchier C."/>
            <person name="Le Panse S."/>
            <person name="Gachenot M."/>
            <person name="Rodriguez F."/>
            <person name="Garrido J.L."/>
        </authorList>
    </citation>
    <scope>NUCLEOTIDE SEQUENCE [LARGE SCALE GENOMIC DNA]</scope>
    <source>
        <strain evidence="2 3">RCC1774</strain>
    </source>
</reference>
<dbReference type="Proteomes" id="UP000248857">
    <property type="component" value="Unassembled WGS sequence"/>
</dbReference>
<comment type="caution">
    <text evidence="2">The sequence shown here is derived from an EMBL/GenBank/DDBJ whole genome shotgun (WGS) entry which is preliminary data.</text>
</comment>
<organism evidence="2 3">
    <name type="scientific">Acaryochloris thomasi RCC1774</name>
    <dbReference type="NCBI Taxonomy" id="1764569"/>
    <lineage>
        <taxon>Bacteria</taxon>
        <taxon>Bacillati</taxon>
        <taxon>Cyanobacteriota</taxon>
        <taxon>Cyanophyceae</taxon>
        <taxon>Acaryochloridales</taxon>
        <taxon>Acaryochloridaceae</taxon>
        <taxon>Acaryochloris</taxon>
        <taxon>Acaryochloris thomasi</taxon>
    </lineage>
</organism>
<accession>A0A2W1J901</accession>
<sequence length="163" mass="18018">MHPHSSAVVDGSRFGQSSVGSPVAPEIHHPESGSCGFRSWRRIDRKPGTSHECQSPSIVGLSAVWPIVAPRVVRHSRCCPCTRLSPNYAAVPLMPIATSRFRADCRWCMSTLSIAVFFSQGHTNSRCCSAVWCAWISCSRLAVLPNLRYYVSKRFAGFLSSQY</sequence>
<gene>
    <name evidence="2" type="ORF">C1752_09170</name>
</gene>
<feature type="region of interest" description="Disordered" evidence="1">
    <location>
        <begin position="1"/>
        <end position="33"/>
    </location>
</feature>
<protein>
    <submittedName>
        <fullName evidence="2">Uncharacterized protein</fullName>
    </submittedName>
</protein>
<name>A0A2W1J901_9CYAN</name>
<evidence type="ECO:0000313" key="2">
    <source>
        <dbReference type="EMBL" id="PZD70779.1"/>
    </source>
</evidence>